<keyword evidence="13" id="KW-1185">Reference proteome</keyword>
<keyword evidence="3" id="KW-1003">Cell membrane</keyword>
<dbReference type="RefSeq" id="WP_023469001.1">
    <property type="nucleotide sequence ID" value="NZ_FMYN01000001.1"/>
</dbReference>
<protein>
    <submittedName>
        <fullName evidence="10">DUF350 domain-containing protein</fullName>
    </submittedName>
    <submittedName>
        <fullName evidence="9">Membrane protein</fullName>
    </submittedName>
</protein>
<evidence type="ECO:0000256" key="5">
    <source>
        <dbReference type="ARBA" id="ARBA00022989"/>
    </source>
</evidence>
<organism evidence="8 11">
    <name type="scientific">Exiguobacterium indicum</name>
    <dbReference type="NCBI Taxonomy" id="296995"/>
    <lineage>
        <taxon>Bacteria</taxon>
        <taxon>Bacillati</taxon>
        <taxon>Bacillota</taxon>
        <taxon>Bacilli</taxon>
        <taxon>Bacillales</taxon>
        <taxon>Bacillales Family XII. Incertae Sedis</taxon>
        <taxon>Exiguobacterium</taxon>
    </lineage>
</organism>
<evidence type="ECO:0000256" key="7">
    <source>
        <dbReference type="SAM" id="Phobius"/>
    </source>
</evidence>
<sequence>MNIFENVYVYTTALYSVAGLLIILGLALFELTTRYKNWEHIKSGNIAVALATGGKIIGLANIVHFAVQGEERVGSIFLESAFGFLLLISTYWIFEFLTPNLPVDREIENGNIAVGIISCALSIGMSYVIGSALVG</sequence>
<evidence type="ECO:0000313" key="12">
    <source>
        <dbReference type="Proteomes" id="UP000072605"/>
    </source>
</evidence>
<keyword evidence="4 7" id="KW-0812">Transmembrane</keyword>
<keyword evidence="6 7" id="KW-0472">Membrane</keyword>
<reference evidence="9 12" key="2">
    <citation type="journal article" date="2016" name="Front. Microbiol.">
        <title>Genomic Resource of Rice Seed Associated Bacteria.</title>
        <authorList>
            <person name="Midha S."/>
            <person name="Bansal K."/>
            <person name="Sharma S."/>
            <person name="Kumar N."/>
            <person name="Patil P.P."/>
            <person name="Chaudhry V."/>
            <person name="Patil P.B."/>
        </authorList>
    </citation>
    <scope>NUCLEOTIDE SEQUENCE [LARGE SCALE GENOMIC DNA]</scope>
    <source>
        <strain evidence="9 12">RSA11</strain>
    </source>
</reference>
<dbReference type="Proteomes" id="UP000072605">
    <property type="component" value="Unassembled WGS sequence"/>
</dbReference>
<evidence type="ECO:0000256" key="2">
    <source>
        <dbReference type="ARBA" id="ARBA00005779"/>
    </source>
</evidence>
<evidence type="ECO:0000256" key="1">
    <source>
        <dbReference type="ARBA" id="ARBA00004651"/>
    </source>
</evidence>
<evidence type="ECO:0000313" key="10">
    <source>
        <dbReference type="EMBL" id="MEI4461634.1"/>
    </source>
</evidence>
<feature type="transmembrane region" description="Helical" evidence="7">
    <location>
        <begin position="114"/>
        <end position="134"/>
    </location>
</feature>
<dbReference type="PANTHER" id="PTHR40043">
    <property type="entry name" value="UPF0719 INNER MEMBRANE PROTEIN YJFL"/>
    <property type="match status" value="1"/>
</dbReference>
<evidence type="ECO:0000256" key="3">
    <source>
        <dbReference type="ARBA" id="ARBA00022475"/>
    </source>
</evidence>
<evidence type="ECO:0000256" key="6">
    <source>
        <dbReference type="ARBA" id="ARBA00023136"/>
    </source>
</evidence>
<dbReference type="Pfam" id="PF03994">
    <property type="entry name" value="DUF350"/>
    <property type="match status" value="1"/>
</dbReference>
<evidence type="ECO:0000313" key="13">
    <source>
        <dbReference type="Proteomes" id="UP001387110"/>
    </source>
</evidence>
<dbReference type="EMBL" id="JBAWKY010000001">
    <property type="protein sequence ID" value="MEI4461634.1"/>
    <property type="molecule type" value="Genomic_DNA"/>
</dbReference>
<reference evidence="8 11" key="1">
    <citation type="journal article" date="2015" name="Int. J. Syst. Evol. Microbiol.">
        <title>Exiguobacterium enclense sp. nov., isolated from sediment.</title>
        <authorList>
            <person name="Dastager S.G."/>
            <person name="Mawlankar R."/>
            <person name="Sonalkar V.V."/>
            <person name="Thorat M.N."/>
            <person name="Mual P."/>
            <person name="Verma A."/>
            <person name="Krishnamurthi S."/>
            <person name="Tang S.K."/>
            <person name="Li W.J."/>
        </authorList>
    </citation>
    <scope>NUCLEOTIDE SEQUENCE [LARGE SCALE GENOMIC DNA]</scope>
    <source>
        <strain evidence="8 11">NIO-1109</strain>
    </source>
</reference>
<name>A0A0V8GJQ8_9BACL</name>
<evidence type="ECO:0000313" key="9">
    <source>
        <dbReference type="EMBL" id="KTR26225.1"/>
    </source>
</evidence>
<gene>
    <name evidence="8" type="ORF">AS033_03030</name>
    <name evidence="9" type="ORF">RSA11_10970</name>
    <name evidence="10" type="ORF">SZL87_04235</name>
</gene>
<proteinExistence type="inferred from homology"/>
<dbReference type="GO" id="GO:0005886">
    <property type="term" value="C:plasma membrane"/>
    <property type="evidence" value="ECO:0007669"/>
    <property type="project" value="UniProtKB-SubCell"/>
</dbReference>
<feature type="transmembrane region" description="Helical" evidence="7">
    <location>
        <begin position="76"/>
        <end position="94"/>
    </location>
</feature>
<dbReference type="OrthoDB" id="2352756at2"/>
<keyword evidence="5 7" id="KW-1133">Transmembrane helix</keyword>
<dbReference type="InterPro" id="IPR007140">
    <property type="entry name" value="DUF350"/>
</dbReference>
<evidence type="ECO:0000313" key="8">
    <source>
        <dbReference type="EMBL" id="KSU50369.1"/>
    </source>
</evidence>
<dbReference type="PANTHER" id="PTHR40043:SF1">
    <property type="entry name" value="UPF0719 INNER MEMBRANE PROTEIN YJFL"/>
    <property type="match status" value="1"/>
</dbReference>
<accession>A0A0V8GJQ8</accession>
<comment type="subcellular location">
    <subcellularLocation>
        <location evidence="1">Cell membrane</location>
        <topology evidence="1">Multi-pass membrane protein</topology>
    </subcellularLocation>
</comment>
<dbReference type="AlphaFoldDB" id="A0A0V8GJQ8"/>
<feature type="transmembrane region" description="Helical" evidence="7">
    <location>
        <begin position="7"/>
        <end position="26"/>
    </location>
</feature>
<comment type="similarity">
    <text evidence="2">Belongs to the UPF0719 family.</text>
</comment>
<dbReference type="Proteomes" id="UP001387110">
    <property type="component" value="Unassembled WGS sequence"/>
</dbReference>
<evidence type="ECO:0000256" key="4">
    <source>
        <dbReference type="ARBA" id="ARBA00022692"/>
    </source>
</evidence>
<dbReference type="Proteomes" id="UP000053797">
    <property type="component" value="Unassembled WGS sequence"/>
</dbReference>
<dbReference type="EMBL" id="LDQV01000025">
    <property type="protein sequence ID" value="KTR26225.1"/>
    <property type="molecule type" value="Genomic_DNA"/>
</dbReference>
<dbReference type="EMBL" id="LNQL01000001">
    <property type="protein sequence ID" value="KSU50369.1"/>
    <property type="molecule type" value="Genomic_DNA"/>
</dbReference>
<feature type="transmembrane region" description="Helical" evidence="7">
    <location>
        <begin position="46"/>
        <end position="67"/>
    </location>
</feature>
<comment type="caution">
    <text evidence="8">The sequence shown here is derived from an EMBL/GenBank/DDBJ whole genome shotgun (WGS) entry which is preliminary data.</text>
</comment>
<evidence type="ECO:0000313" key="11">
    <source>
        <dbReference type="Proteomes" id="UP000053797"/>
    </source>
</evidence>
<reference evidence="10 13" key="3">
    <citation type="submission" date="2023-12" db="EMBL/GenBank/DDBJ databases">
        <authorList>
            <person name="Easwaran N."/>
            <person name="Lazarus H.P.S."/>
        </authorList>
    </citation>
    <scope>NUCLEOTIDE SEQUENCE [LARGE SCALE GENOMIC DNA]</scope>
    <source>
        <strain evidence="10 13">VIT-2023</strain>
    </source>
</reference>
<dbReference type="GeneID" id="90837422"/>